<dbReference type="STRING" id="438753.AZC_3242"/>
<dbReference type="Gene3D" id="1.10.10.10">
    <property type="entry name" value="Winged helix-like DNA-binding domain superfamily/Winged helix DNA-binding domain"/>
    <property type="match status" value="1"/>
</dbReference>
<dbReference type="GO" id="GO:0016987">
    <property type="term" value="F:sigma factor activity"/>
    <property type="evidence" value="ECO:0007669"/>
    <property type="project" value="UniProtKB-KW"/>
</dbReference>
<dbReference type="InterPro" id="IPR013325">
    <property type="entry name" value="RNA_pol_sigma_r2"/>
</dbReference>
<dbReference type="Gene3D" id="1.10.1740.10">
    <property type="match status" value="1"/>
</dbReference>
<proteinExistence type="inferred from homology"/>
<dbReference type="EMBL" id="AP009384">
    <property type="protein sequence ID" value="BAF89240.1"/>
    <property type="molecule type" value="Genomic_DNA"/>
</dbReference>
<evidence type="ECO:0000259" key="5">
    <source>
        <dbReference type="Pfam" id="PF04542"/>
    </source>
</evidence>
<dbReference type="PANTHER" id="PTHR43133:SF63">
    <property type="entry name" value="RNA POLYMERASE SIGMA FACTOR FECI-RELATED"/>
    <property type="match status" value="1"/>
</dbReference>
<evidence type="ECO:0000256" key="2">
    <source>
        <dbReference type="ARBA" id="ARBA00023015"/>
    </source>
</evidence>
<evidence type="ECO:0000313" key="7">
    <source>
        <dbReference type="EMBL" id="BAF89240.1"/>
    </source>
</evidence>
<evidence type="ECO:0000256" key="4">
    <source>
        <dbReference type="ARBA" id="ARBA00023163"/>
    </source>
</evidence>
<reference evidence="7 8" key="5">
    <citation type="journal article" date="2010" name="Appl. Environ. Microbiol.">
        <title>phrR-like gene praR of Azorhizobium caulinodans ORS571 is essential for symbiosis with Sesbania rostrata and is involved in expression of reb genes.</title>
        <authorList>
            <person name="Akiba N."/>
            <person name="Aono T."/>
            <person name="Toyazaki H."/>
            <person name="Sato S."/>
            <person name="Oyaizu H."/>
        </authorList>
    </citation>
    <scope>NUCLEOTIDE SEQUENCE [LARGE SCALE GENOMIC DNA]</scope>
    <source>
        <strain evidence="8">ATCC 43989 / DSM 5975 / JCM 20966 / LMG 6465 / NBRC 14845 / NCIMB 13405 / ORS 571</strain>
    </source>
</reference>
<reference evidence="7 8" key="1">
    <citation type="journal article" date="2007" name="Appl. Environ. Microbiol.">
        <title>Rhizobial factors required for stem nodule maturation and maintenance in Sesbania rostrata-Azorhizobium caulinodans ORS571 symbiosis.</title>
        <authorList>
            <person name="Suzuki S."/>
            <person name="Aono T."/>
            <person name="Lee KB."/>
            <person name="Suzuki T."/>
            <person name="Liu CT."/>
            <person name="Miwa H."/>
            <person name="Wakao S."/>
            <person name="Iki T."/>
            <person name="Oyaizu H."/>
        </authorList>
    </citation>
    <scope>NUCLEOTIDE SEQUENCE [LARGE SCALE GENOMIC DNA]</scope>
    <source>
        <strain evidence="8">ATCC 43989 / DSM 5975 / JCM 20966 / LMG 6465 / NBRC 14845 / NCIMB 13405 / ORS 571</strain>
    </source>
</reference>
<feature type="domain" description="RNA polymerase sigma factor 70 region 4 type 2" evidence="6">
    <location>
        <begin position="119"/>
        <end position="169"/>
    </location>
</feature>
<evidence type="ECO:0000256" key="1">
    <source>
        <dbReference type="ARBA" id="ARBA00010641"/>
    </source>
</evidence>
<reference evidence="7 8" key="6">
    <citation type="journal article" date="2011" name="Appl. Environ. Microbiol.">
        <title>Involvement of the azorhizobial chromosome partition gene (parA) in the onset of bacteroid differentiation during Sesbania rostrata stem nodule development.</title>
        <authorList>
            <person name="Liu CT."/>
            <person name="Lee KB."/>
            <person name="Wang YS."/>
            <person name="Peng MH."/>
            <person name="Lee KT."/>
            <person name="Suzuki S."/>
            <person name="Suzuki T."/>
            <person name="Oyaizu H."/>
        </authorList>
    </citation>
    <scope>NUCLEOTIDE SEQUENCE [LARGE SCALE GENOMIC DNA]</scope>
    <source>
        <strain evidence="8">ATCC 43989 / DSM 5975 / JCM 20966 / LMG 6465 / NBRC 14845 / NCIMB 13405 / ORS 571</strain>
    </source>
</reference>
<protein>
    <submittedName>
        <fullName evidence="7">Putative sigma factor</fullName>
    </submittedName>
</protein>
<feature type="domain" description="RNA polymerase sigma-70 region 2" evidence="5">
    <location>
        <begin position="24"/>
        <end position="84"/>
    </location>
</feature>
<organism evidence="7 8">
    <name type="scientific">Azorhizobium caulinodans (strain ATCC 43989 / DSM 5975 / JCM 20966 / LMG 6465 / NBRC 14845 / NCIMB 13405 / ORS 571)</name>
    <dbReference type="NCBI Taxonomy" id="438753"/>
    <lineage>
        <taxon>Bacteria</taxon>
        <taxon>Pseudomonadati</taxon>
        <taxon>Pseudomonadota</taxon>
        <taxon>Alphaproteobacteria</taxon>
        <taxon>Hyphomicrobiales</taxon>
        <taxon>Xanthobacteraceae</taxon>
        <taxon>Azorhizobium</taxon>
    </lineage>
</organism>
<dbReference type="SUPFAM" id="SSF88946">
    <property type="entry name" value="Sigma2 domain of RNA polymerase sigma factors"/>
    <property type="match status" value="1"/>
</dbReference>
<accession>A8ICR1</accession>
<name>A8ICR1_AZOC5</name>
<dbReference type="InterPro" id="IPR036388">
    <property type="entry name" value="WH-like_DNA-bd_sf"/>
</dbReference>
<dbReference type="Pfam" id="PF08281">
    <property type="entry name" value="Sigma70_r4_2"/>
    <property type="match status" value="1"/>
</dbReference>
<dbReference type="InterPro" id="IPR007627">
    <property type="entry name" value="RNA_pol_sigma70_r2"/>
</dbReference>
<keyword evidence="8" id="KW-1185">Reference proteome</keyword>
<evidence type="ECO:0000259" key="6">
    <source>
        <dbReference type="Pfam" id="PF08281"/>
    </source>
</evidence>
<dbReference type="InterPro" id="IPR014284">
    <property type="entry name" value="RNA_pol_sigma-70_dom"/>
</dbReference>
<dbReference type="InterPro" id="IPR039425">
    <property type="entry name" value="RNA_pol_sigma-70-like"/>
</dbReference>
<dbReference type="InterPro" id="IPR013249">
    <property type="entry name" value="RNA_pol_sigma70_r4_t2"/>
</dbReference>
<evidence type="ECO:0000256" key="3">
    <source>
        <dbReference type="ARBA" id="ARBA00023082"/>
    </source>
</evidence>
<keyword evidence="2" id="KW-0805">Transcription regulation</keyword>
<reference evidence="8" key="2">
    <citation type="submission" date="2007-04" db="EMBL/GenBank/DDBJ databases">
        <title>Complete genome sequence of the nitrogen-fixing bacterium Azorhizobium caulinodans ORS571.</title>
        <authorList>
            <person name="Lee K.B."/>
            <person name="Backer P.D."/>
            <person name="Aono T."/>
            <person name="Liu C.T."/>
            <person name="Suzuki S."/>
            <person name="Suzuki T."/>
            <person name="Kaneko T."/>
            <person name="Yamada M."/>
            <person name="Tabata S."/>
            <person name="Kupfer D.M."/>
            <person name="Najar F.Z."/>
            <person name="Wiley G.B."/>
            <person name="Roe B."/>
            <person name="Binnewies T."/>
            <person name="Ussery D."/>
            <person name="Vereecke D."/>
            <person name="Gevers D."/>
            <person name="Holsters M."/>
            <person name="Oyaizu H."/>
        </authorList>
    </citation>
    <scope>NUCLEOTIDE SEQUENCE [LARGE SCALE GENOMIC DNA]</scope>
    <source>
        <strain evidence="8">ATCC 43989 / DSM 5975 / JCM 20966 / LMG 6465 / NBRC 14845 / NCIMB 13405 / ORS 571</strain>
    </source>
</reference>
<dbReference type="Proteomes" id="UP000000270">
    <property type="component" value="Chromosome"/>
</dbReference>
<dbReference type="GO" id="GO:0003677">
    <property type="term" value="F:DNA binding"/>
    <property type="evidence" value="ECO:0007669"/>
    <property type="project" value="InterPro"/>
</dbReference>
<reference evidence="7 8" key="3">
    <citation type="journal article" date="2008" name="BMC Genomics">
        <title>The genome of the versatile nitrogen fixer Azorhizobium caulinodans ORS571.</title>
        <authorList>
            <person name="Lee KB."/>
            <person name="Backer P.D."/>
            <person name="Aono T."/>
            <person name="Liu CT."/>
            <person name="Suzuki S."/>
            <person name="Suzuki T."/>
            <person name="Kaneko T."/>
            <person name="Yamada M."/>
            <person name="Tabata S."/>
            <person name="Kupfer D.M."/>
            <person name="Najar F.Z."/>
            <person name="Wiley G.B."/>
            <person name="Roe B."/>
            <person name="Binnewies T.T."/>
            <person name="Ussery D.W."/>
            <person name="D'Haeze W."/>
            <person name="Herder J.D."/>
            <person name="Gevers D."/>
            <person name="Vereecke D."/>
            <person name="Holsters M."/>
            <person name="Oyaizu H."/>
        </authorList>
    </citation>
    <scope>NUCLEOTIDE SEQUENCE [LARGE SCALE GENOMIC DNA]</scope>
    <source>
        <strain evidence="8">ATCC 43989 / DSM 5975 / JCM 20966 / LMG 6465 / NBRC 14845 / NCIMB 13405 / ORS 571</strain>
    </source>
</reference>
<keyword evidence="4" id="KW-0804">Transcription</keyword>
<dbReference type="SUPFAM" id="SSF88659">
    <property type="entry name" value="Sigma3 and sigma4 domains of RNA polymerase sigma factors"/>
    <property type="match status" value="1"/>
</dbReference>
<keyword evidence="3" id="KW-0731">Sigma factor</keyword>
<comment type="similarity">
    <text evidence="1">Belongs to the sigma-70 factor family. ECF subfamily.</text>
</comment>
<dbReference type="InterPro" id="IPR013324">
    <property type="entry name" value="RNA_pol_sigma_r3/r4-like"/>
</dbReference>
<sequence>MEPSMSTKPKDLAANELVRTMICNRALLLGIATRVLSSRELAEDVVQDAALRACSMASPEMGSPLRLSCCMVRNLAIDRLRRGQLERRHLAPETEAESVTSPLDDPFGSVACRQIVAHVLRALEELPRRTRYAFLQHRLHDVPQKEIAAALGVSTTLVNFMIRDATAHCRAYLASGAVEPLPFRLPAPAGTRDGRNGAKPAPVRLSLKIDRRTAA</sequence>
<dbReference type="Pfam" id="PF04542">
    <property type="entry name" value="Sigma70_r2"/>
    <property type="match status" value="1"/>
</dbReference>
<dbReference type="eggNOG" id="COG1595">
    <property type="taxonomic scope" value="Bacteria"/>
</dbReference>
<evidence type="ECO:0000313" key="8">
    <source>
        <dbReference type="Proteomes" id="UP000000270"/>
    </source>
</evidence>
<dbReference type="GO" id="GO:0006352">
    <property type="term" value="P:DNA-templated transcription initiation"/>
    <property type="evidence" value="ECO:0007669"/>
    <property type="project" value="InterPro"/>
</dbReference>
<reference evidence="7 8" key="4">
    <citation type="journal article" date="2009" name="Appl. Environ. Microbiol.">
        <title>Comparative genome-wide transcriptional profiling of Azorhizobium caulinodans ORS571 grown under free-living and symbiotic conditions.</title>
        <authorList>
            <person name="Tsukada S."/>
            <person name="Aono T."/>
            <person name="Akiba N."/>
            <person name="Lee KB."/>
            <person name="Liu CT."/>
            <person name="Toyazaki H."/>
            <person name="Oyaizu H."/>
        </authorList>
    </citation>
    <scope>NUCLEOTIDE SEQUENCE [LARGE SCALE GENOMIC DNA]</scope>
    <source>
        <strain evidence="8">ATCC 43989 / DSM 5975 / JCM 20966 / LMG 6465 / NBRC 14845 / NCIMB 13405 / ORS 571</strain>
    </source>
</reference>
<dbReference type="HOGENOM" id="CLU_047691_12_5_5"/>
<dbReference type="PANTHER" id="PTHR43133">
    <property type="entry name" value="RNA POLYMERASE ECF-TYPE SIGMA FACTO"/>
    <property type="match status" value="1"/>
</dbReference>
<dbReference type="KEGG" id="azc:AZC_3242"/>
<dbReference type="AlphaFoldDB" id="A8ICR1"/>
<gene>
    <name evidence="7" type="primary">pvdS</name>
    <name evidence="7" type="ordered locus">AZC_3242</name>
</gene>
<dbReference type="NCBIfam" id="TIGR02937">
    <property type="entry name" value="sigma70-ECF"/>
    <property type="match status" value="1"/>
</dbReference>